<dbReference type="AlphaFoldDB" id="A0AAU9J328"/>
<dbReference type="Pfam" id="PF12796">
    <property type="entry name" value="Ank_2"/>
    <property type="match status" value="1"/>
</dbReference>
<dbReference type="PROSITE" id="PS50088">
    <property type="entry name" value="ANK_REPEAT"/>
    <property type="match status" value="1"/>
</dbReference>
<protein>
    <recommendedName>
        <fullName evidence="4">Ankyrin repeat protein</fullName>
    </recommendedName>
</protein>
<organism evidence="2 3">
    <name type="scientific">Blepharisma stoltei</name>
    <dbReference type="NCBI Taxonomy" id="1481888"/>
    <lineage>
        <taxon>Eukaryota</taxon>
        <taxon>Sar</taxon>
        <taxon>Alveolata</taxon>
        <taxon>Ciliophora</taxon>
        <taxon>Postciliodesmatophora</taxon>
        <taxon>Heterotrichea</taxon>
        <taxon>Heterotrichida</taxon>
        <taxon>Blepharismidae</taxon>
        <taxon>Blepharisma</taxon>
    </lineage>
</organism>
<dbReference type="Proteomes" id="UP001162131">
    <property type="component" value="Unassembled WGS sequence"/>
</dbReference>
<dbReference type="InterPro" id="IPR036770">
    <property type="entry name" value="Ankyrin_rpt-contain_sf"/>
</dbReference>
<reference evidence="2" key="1">
    <citation type="submission" date="2021-09" db="EMBL/GenBank/DDBJ databases">
        <authorList>
            <consortium name="AG Swart"/>
            <person name="Singh M."/>
            <person name="Singh A."/>
            <person name="Seah K."/>
            <person name="Emmerich C."/>
        </authorList>
    </citation>
    <scope>NUCLEOTIDE SEQUENCE</scope>
    <source>
        <strain evidence="2">ATCC30299</strain>
    </source>
</reference>
<accession>A0AAU9J328</accession>
<evidence type="ECO:0008006" key="4">
    <source>
        <dbReference type="Google" id="ProtNLM"/>
    </source>
</evidence>
<name>A0AAU9J328_9CILI</name>
<dbReference type="PROSITE" id="PS50297">
    <property type="entry name" value="ANK_REP_REGION"/>
    <property type="match status" value="1"/>
</dbReference>
<sequence length="162" mass="18945">MDKKVRAATKLSALQLLSANNVEMFDKLLKTENFEVNQDLYGSCAIHEICRYGYKDFLEYLISKGADVNKLDGLERSPAILCVEHGRLDCLKMLIENNVLLDEIFFKAIDDTQIEEFEMKSYVEKYLYANWRWKYRKGFVFIIAKKGIKIPMSLAKEISYYL</sequence>
<dbReference type="SUPFAM" id="SSF48403">
    <property type="entry name" value="Ankyrin repeat"/>
    <property type="match status" value="1"/>
</dbReference>
<evidence type="ECO:0000313" key="3">
    <source>
        <dbReference type="Proteomes" id="UP001162131"/>
    </source>
</evidence>
<evidence type="ECO:0000256" key="1">
    <source>
        <dbReference type="PROSITE-ProRule" id="PRU00023"/>
    </source>
</evidence>
<dbReference type="EMBL" id="CAJZBQ010000025">
    <property type="protein sequence ID" value="CAG9320319.1"/>
    <property type="molecule type" value="Genomic_DNA"/>
</dbReference>
<dbReference type="InterPro" id="IPR002110">
    <property type="entry name" value="Ankyrin_rpt"/>
</dbReference>
<gene>
    <name evidence="2" type="ORF">BSTOLATCC_MIC26237</name>
</gene>
<proteinExistence type="predicted"/>
<evidence type="ECO:0000313" key="2">
    <source>
        <dbReference type="EMBL" id="CAG9320319.1"/>
    </source>
</evidence>
<dbReference type="Gene3D" id="1.25.40.20">
    <property type="entry name" value="Ankyrin repeat-containing domain"/>
    <property type="match status" value="1"/>
</dbReference>
<keyword evidence="3" id="KW-1185">Reference proteome</keyword>
<comment type="caution">
    <text evidence="2">The sequence shown here is derived from an EMBL/GenBank/DDBJ whole genome shotgun (WGS) entry which is preliminary data.</text>
</comment>
<keyword evidence="1" id="KW-0040">ANK repeat</keyword>
<feature type="repeat" description="ANK" evidence="1">
    <location>
        <begin position="41"/>
        <end position="73"/>
    </location>
</feature>
<dbReference type="SMART" id="SM00248">
    <property type="entry name" value="ANK"/>
    <property type="match status" value="2"/>
</dbReference>